<dbReference type="InterPro" id="IPR036148">
    <property type="entry name" value="MmgE/PrpD_sf"/>
</dbReference>
<reference evidence="3" key="1">
    <citation type="submission" date="2018-05" db="EMBL/GenBank/DDBJ databases">
        <authorList>
            <person name="Lanie J.A."/>
            <person name="Ng W.-L."/>
            <person name="Kazmierczak K.M."/>
            <person name="Andrzejewski T.M."/>
            <person name="Davidsen T.M."/>
            <person name="Wayne K.J."/>
            <person name="Tettelin H."/>
            <person name="Glass J.I."/>
            <person name="Rusch D."/>
            <person name="Podicherti R."/>
            <person name="Tsui H.-C.T."/>
            <person name="Winkler M.E."/>
        </authorList>
    </citation>
    <scope>NUCLEOTIDE SEQUENCE</scope>
</reference>
<dbReference type="EMBL" id="UINC01168826">
    <property type="protein sequence ID" value="SVD72056.1"/>
    <property type="molecule type" value="Genomic_DNA"/>
</dbReference>
<dbReference type="InterPro" id="IPR042183">
    <property type="entry name" value="MmgE/PrpD_sf_1"/>
</dbReference>
<dbReference type="InterPro" id="IPR005656">
    <property type="entry name" value="MmgE_PrpD"/>
</dbReference>
<dbReference type="PANTHER" id="PTHR16943">
    <property type="entry name" value="2-METHYLCITRATE DEHYDRATASE-RELATED"/>
    <property type="match status" value="1"/>
</dbReference>
<dbReference type="GO" id="GO:0016829">
    <property type="term" value="F:lyase activity"/>
    <property type="evidence" value="ECO:0007669"/>
    <property type="project" value="InterPro"/>
</dbReference>
<dbReference type="InterPro" id="IPR045336">
    <property type="entry name" value="MmgE_PrpD_N"/>
</dbReference>
<dbReference type="Pfam" id="PF03972">
    <property type="entry name" value="MmgE_PrpD_N"/>
    <property type="match status" value="1"/>
</dbReference>
<feature type="domain" description="MmgE/PrpD N-terminal" evidence="2">
    <location>
        <begin position="12"/>
        <end position="155"/>
    </location>
</feature>
<feature type="non-terminal residue" evidence="3">
    <location>
        <position position="157"/>
    </location>
</feature>
<evidence type="ECO:0000259" key="2">
    <source>
        <dbReference type="Pfam" id="PF03972"/>
    </source>
</evidence>
<name>A0A382XLQ3_9ZZZZ</name>
<evidence type="ECO:0000313" key="3">
    <source>
        <dbReference type="EMBL" id="SVD72056.1"/>
    </source>
</evidence>
<dbReference type="PANTHER" id="PTHR16943:SF8">
    <property type="entry name" value="2-METHYLCITRATE DEHYDRATASE"/>
    <property type="match status" value="1"/>
</dbReference>
<sequence length="157" mass="17147">MTLTEKLIELIERKNIEEKDTKAASWFVLDAMANIVAGRNTEPGKILNRWFLEEPANTSRNVLWMGASMHILEVDDLHRQSVVHPGCVVIPTVLSLGMREDISGQQILEAVVKGFEACTRLGNSVGPAHYKIWHNTATCGTFGAAYAAGSLLGLGKS</sequence>
<evidence type="ECO:0000256" key="1">
    <source>
        <dbReference type="ARBA" id="ARBA00006174"/>
    </source>
</evidence>
<dbReference type="SUPFAM" id="SSF103378">
    <property type="entry name" value="2-methylcitrate dehydratase PrpD"/>
    <property type="match status" value="1"/>
</dbReference>
<protein>
    <recommendedName>
        <fullName evidence="2">MmgE/PrpD N-terminal domain-containing protein</fullName>
    </recommendedName>
</protein>
<dbReference type="Gene3D" id="1.10.4100.10">
    <property type="entry name" value="2-methylcitrate dehydratase PrpD"/>
    <property type="match status" value="1"/>
</dbReference>
<accession>A0A382XLQ3</accession>
<dbReference type="AlphaFoldDB" id="A0A382XLQ3"/>
<gene>
    <name evidence="3" type="ORF">METZ01_LOCUS424910</name>
</gene>
<organism evidence="3">
    <name type="scientific">marine metagenome</name>
    <dbReference type="NCBI Taxonomy" id="408172"/>
    <lineage>
        <taxon>unclassified sequences</taxon>
        <taxon>metagenomes</taxon>
        <taxon>ecological metagenomes</taxon>
    </lineage>
</organism>
<proteinExistence type="inferred from homology"/>
<comment type="similarity">
    <text evidence="1">Belongs to the PrpD family.</text>
</comment>